<dbReference type="AlphaFoldDB" id="A0AAW1SPW5"/>
<organism evidence="2 3">
    <name type="scientific">Apatococcus fuscideae</name>
    <dbReference type="NCBI Taxonomy" id="2026836"/>
    <lineage>
        <taxon>Eukaryota</taxon>
        <taxon>Viridiplantae</taxon>
        <taxon>Chlorophyta</taxon>
        <taxon>core chlorophytes</taxon>
        <taxon>Trebouxiophyceae</taxon>
        <taxon>Chlorellales</taxon>
        <taxon>Chlorellaceae</taxon>
        <taxon>Apatococcus</taxon>
    </lineage>
</organism>
<dbReference type="EMBL" id="JALJOV010001263">
    <property type="protein sequence ID" value="KAK9850973.1"/>
    <property type="molecule type" value="Genomic_DNA"/>
</dbReference>
<name>A0AAW1SPW5_9CHLO</name>
<feature type="region of interest" description="Disordered" evidence="1">
    <location>
        <begin position="29"/>
        <end position="62"/>
    </location>
</feature>
<reference evidence="2 3" key="1">
    <citation type="journal article" date="2024" name="Nat. Commun.">
        <title>Phylogenomics reveals the evolutionary origins of lichenization in chlorophyte algae.</title>
        <authorList>
            <person name="Puginier C."/>
            <person name="Libourel C."/>
            <person name="Otte J."/>
            <person name="Skaloud P."/>
            <person name="Haon M."/>
            <person name="Grisel S."/>
            <person name="Petersen M."/>
            <person name="Berrin J.G."/>
            <person name="Delaux P.M."/>
            <person name="Dal Grande F."/>
            <person name="Keller J."/>
        </authorList>
    </citation>
    <scope>NUCLEOTIDE SEQUENCE [LARGE SCALE GENOMIC DNA]</scope>
    <source>
        <strain evidence="2 3">SAG 2523</strain>
    </source>
</reference>
<comment type="caution">
    <text evidence="2">The sequence shown here is derived from an EMBL/GenBank/DDBJ whole genome shotgun (WGS) entry which is preliminary data.</text>
</comment>
<dbReference type="Proteomes" id="UP001485043">
    <property type="component" value="Unassembled WGS sequence"/>
</dbReference>
<feature type="region of interest" description="Disordered" evidence="1">
    <location>
        <begin position="87"/>
        <end position="119"/>
    </location>
</feature>
<evidence type="ECO:0000313" key="3">
    <source>
        <dbReference type="Proteomes" id="UP001485043"/>
    </source>
</evidence>
<accession>A0AAW1SPW5</accession>
<protein>
    <submittedName>
        <fullName evidence="2">Uncharacterized protein</fullName>
    </submittedName>
</protein>
<keyword evidence="3" id="KW-1185">Reference proteome</keyword>
<evidence type="ECO:0000313" key="2">
    <source>
        <dbReference type="EMBL" id="KAK9850973.1"/>
    </source>
</evidence>
<sequence>MEQAKLLANVELTEVDIRRGQITLVLHIAGSRPSREPASSPPSRGIKRSAGSSHKAPRQARKRAVCYLQHNGLGRGRAALEGPKNACHACWRGQPDQNGKIPTRGDGHAGSNPKLLNHN</sequence>
<evidence type="ECO:0000256" key="1">
    <source>
        <dbReference type="SAM" id="MobiDB-lite"/>
    </source>
</evidence>
<gene>
    <name evidence="2" type="ORF">WJX84_011943</name>
</gene>
<proteinExistence type="predicted"/>